<keyword evidence="4" id="KW-1185">Reference proteome</keyword>
<dbReference type="Proteomes" id="UP000215086">
    <property type="component" value="Chromosome"/>
</dbReference>
<evidence type="ECO:0000256" key="2">
    <source>
        <dbReference type="SAM" id="Phobius"/>
    </source>
</evidence>
<gene>
    <name evidence="3" type="ORF">THTE_3802</name>
</gene>
<dbReference type="EMBL" id="CP018477">
    <property type="protein sequence ID" value="ASV76403.1"/>
    <property type="molecule type" value="Genomic_DNA"/>
</dbReference>
<evidence type="ECO:0000313" key="3">
    <source>
        <dbReference type="EMBL" id="ASV76403.1"/>
    </source>
</evidence>
<dbReference type="KEGG" id="ttf:THTE_3802"/>
<dbReference type="RefSeq" id="WP_095416197.1">
    <property type="nucleotide sequence ID" value="NZ_CP018477.1"/>
</dbReference>
<keyword evidence="2" id="KW-1133">Transmembrane helix</keyword>
<dbReference type="OrthoDB" id="199146at2"/>
<protein>
    <submittedName>
        <fullName evidence="3">Uncharacterized protein</fullName>
    </submittedName>
</protein>
<dbReference type="AlphaFoldDB" id="A0A286RK97"/>
<name>A0A286RK97_9BACT</name>
<proteinExistence type="predicted"/>
<sequence>MNDWQNETQSAPQLEGRAKSWVIRLAIVAVLILLAIAGLAVAGLMFLARLGGEPLHLALETLRKDQTVVSRLGEPIQMASWFPVGSVRVSGERGNANLTFRVKGSREQAVVNVVAQRIAGKWGLTTLEVKYSNGERQLVDLSEQADKELEAPKWTPPAASPAVPQSPDQGDKSSPSEETPPNVSIPAPSVEIKIPEPPQK</sequence>
<reference evidence="3 4" key="1">
    <citation type="journal article" name="Front. Microbiol.">
        <title>Sugar Metabolism of the First Thermophilic Planctomycete Thermogutta terrifontis: Comparative Genomic and Transcriptomic Approaches.</title>
        <authorList>
            <person name="Elcheninov A.G."/>
            <person name="Menzel P."/>
            <person name="Gudbergsdottir S.R."/>
            <person name="Slesarev A.I."/>
            <person name="Kadnikov V.V."/>
            <person name="Krogh A."/>
            <person name="Bonch-Osmolovskaya E.A."/>
            <person name="Peng X."/>
            <person name="Kublanov I.V."/>
        </authorList>
    </citation>
    <scope>NUCLEOTIDE SEQUENCE [LARGE SCALE GENOMIC DNA]</scope>
    <source>
        <strain evidence="3 4">R1</strain>
    </source>
</reference>
<accession>A0A286RK97</accession>
<dbReference type="Pfam" id="PF08695">
    <property type="entry name" value="Coa1"/>
    <property type="match status" value="1"/>
</dbReference>
<keyword evidence="2" id="KW-0812">Transmembrane</keyword>
<organism evidence="3 4">
    <name type="scientific">Thermogutta terrifontis</name>
    <dbReference type="NCBI Taxonomy" id="1331910"/>
    <lineage>
        <taxon>Bacteria</taxon>
        <taxon>Pseudomonadati</taxon>
        <taxon>Planctomycetota</taxon>
        <taxon>Planctomycetia</taxon>
        <taxon>Pirellulales</taxon>
        <taxon>Thermoguttaceae</taxon>
        <taxon>Thermogutta</taxon>
    </lineage>
</organism>
<dbReference type="InterPro" id="IPR014807">
    <property type="entry name" value="Coa1"/>
</dbReference>
<evidence type="ECO:0000313" key="4">
    <source>
        <dbReference type="Proteomes" id="UP000215086"/>
    </source>
</evidence>
<feature type="transmembrane region" description="Helical" evidence="2">
    <location>
        <begin position="21"/>
        <end position="47"/>
    </location>
</feature>
<keyword evidence="2" id="KW-0472">Membrane</keyword>
<evidence type="ECO:0000256" key="1">
    <source>
        <dbReference type="SAM" id="MobiDB-lite"/>
    </source>
</evidence>
<feature type="region of interest" description="Disordered" evidence="1">
    <location>
        <begin position="146"/>
        <end position="200"/>
    </location>
</feature>